<name>A0A9P1BYX7_9DINO</name>
<evidence type="ECO:0000313" key="5">
    <source>
        <dbReference type="Proteomes" id="UP001152797"/>
    </source>
</evidence>
<accession>A0A9P1BYX7</accession>
<dbReference type="EMBL" id="CAMXCT010000590">
    <property type="protein sequence ID" value="CAI3980831.1"/>
    <property type="molecule type" value="Genomic_DNA"/>
</dbReference>
<dbReference type="AlphaFoldDB" id="A0A9P1BYX7"/>
<keyword evidence="5" id="KW-1185">Reference proteome</keyword>
<evidence type="ECO:0000313" key="2">
    <source>
        <dbReference type="EMBL" id="CAI3980831.1"/>
    </source>
</evidence>
<reference evidence="3" key="2">
    <citation type="submission" date="2024-04" db="EMBL/GenBank/DDBJ databases">
        <authorList>
            <person name="Chen Y."/>
            <person name="Shah S."/>
            <person name="Dougan E. K."/>
            <person name="Thang M."/>
            <person name="Chan C."/>
        </authorList>
    </citation>
    <scope>NUCLEOTIDE SEQUENCE [LARGE SCALE GENOMIC DNA]</scope>
</reference>
<reference evidence="2" key="1">
    <citation type="submission" date="2022-10" db="EMBL/GenBank/DDBJ databases">
        <authorList>
            <person name="Chen Y."/>
            <person name="Dougan E. K."/>
            <person name="Chan C."/>
            <person name="Rhodes N."/>
            <person name="Thang M."/>
        </authorList>
    </citation>
    <scope>NUCLEOTIDE SEQUENCE</scope>
</reference>
<organism evidence="2">
    <name type="scientific">Cladocopium goreaui</name>
    <dbReference type="NCBI Taxonomy" id="2562237"/>
    <lineage>
        <taxon>Eukaryota</taxon>
        <taxon>Sar</taxon>
        <taxon>Alveolata</taxon>
        <taxon>Dinophyceae</taxon>
        <taxon>Suessiales</taxon>
        <taxon>Symbiodiniaceae</taxon>
        <taxon>Cladocopium</taxon>
    </lineage>
</organism>
<evidence type="ECO:0000313" key="4">
    <source>
        <dbReference type="EMBL" id="CAL4768143.1"/>
    </source>
</evidence>
<dbReference type="EMBL" id="CAMXCT020000590">
    <property type="protein sequence ID" value="CAL1134206.1"/>
    <property type="molecule type" value="Genomic_DNA"/>
</dbReference>
<feature type="region of interest" description="Disordered" evidence="1">
    <location>
        <begin position="179"/>
        <end position="208"/>
    </location>
</feature>
<evidence type="ECO:0000313" key="3">
    <source>
        <dbReference type="EMBL" id="CAL1134206.1"/>
    </source>
</evidence>
<sequence>MPLVDDNNLDIQEEASQTNQPICFATHDAFGVLDLGASKTVIGSNHVACLIRSLDEEVRAKLSRCPCQITFKFGNQGTLTSQQALVVPVGKLRLKIAIVPGGTPFLISSTFMRAIRAQIDCFAQRLISPQLNHQVPLELTPRGLFLVNLNDIIKAAEADQGARTLSTKFVQDTFMTAPDEKSEVSQVPPASESVDINKPHENHVPGVENNDQMVSTVSEFEDPASEMDFHSAGISEIPVQSSTHQEETPVELPDLSALTLAELAKEKVSFGQKHMGDTYEKAWEDQQWINFMVSKYGSSRVLTHRRLIRFVELKVEEHEQAQRAIPLMPPRDSLAGYSDGTSDHSGNRSTLPKAKAQPAARYARYIGTPVPVEEEEEFEMYNTGIMDPPPLSQDPDFQAVQQRLLNMEDALTKVIRHLEDRAGDQNQQ</sequence>
<evidence type="ECO:0000256" key="1">
    <source>
        <dbReference type="SAM" id="MobiDB-lite"/>
    </source>
</evidence>
<protein>
    <submittedName>
        <fullName evidence="4">CCHC-type domain-containing protein</fullName>
    </submittedName>
</protein>
<dbReference type="Proteomes" id="UP001152797">
    <property type="component" value="Unassembled WGS sequence"/>
</dbReference>
<gene>
    <name evidence="2" type="ORF">C1SCF055_LOCUS8680</name>
</gene>
<feature type="region of interest" description="Disordered" evidence="1">
    <location>
        <begin position="320"/>
        <end position="360"/>
    </location>
</feature>
<comment type="caution">
    <text evidence="2">The sequence shown here is derived from an EMBL/GenBank/DDBJ whole genome shotgun (WGS) entry which is preliminary data.</text>
</comment>
<dbReference type="EMBL" id="CAMXCT030000590">
    <property type="protein sequence ID" value="CAL4768143.1"/>
    <property type="molecule type" value="Genomic_DNA"/>
</dbReference>
<proteinExistence type="predicted"/>